<dbReference type="InterPro" id="IPR037171">
    <property type="entry name" value="NagB/RpiA_transferase-like"/>
</dbReference>
<keyword evidence="3" id="KW-0804">Transcription</keyword>
<keyword evidence="1" id="KW-0805">Transcription regulation</keyword>
<accession>A0ABT9VEM4</accession>
<evidence type="ECO:0000259" key="4">
    <source>
        <dbReference type="PROSITE" id="PS51000"/>
    </source>
</evidence>
<dbReference type="RefSeq" id="WP_306975834.1">
    <property type="nucleotide sequence ID" value="NZ_JAUSTQ010000004.1"/>
</dbReference>
<gene>
    <name evidence="5" type="ORF">J2S77_001357</name>
</gene>
<dbReference type="Gene3D" id="1.10.10.10">
    <property type="entry name" value="Winged helix-like DNA-binding domain superfamily/Winged helix DNA-binding domain"/>
    <property type="match status" value="1"/>
</dbReference>
<name>A0ABT9VEM4_9BACI</name>
<dbReference type="PRINTS" id="PR00037">
    <property type="entry name" value="HTHLACR"/>
</dbReference>
<keyword evidence="6" id="KW-1185">Reference proteome</keyword>
<dbReference type="SUPFAM" id="SSF46785">
    <property type="entry name" value="Winged helix' DNA-binding domain"/>
    <property type="match status" value="1"/>
</dbReference>
<protein>
    <submittedName>
        <fullName evidence="5">DeoR family fructose operon transcriptional repressor</fullName>
    </submittedName>
</protein>
<dbReference type="Pfam" id="PF00455">
    <property type="entry name" value="DeoRC"/>
    <property type="match status" value="1"/>
</dbReference>
<feature type="domain" description="HTH deoR-type" evidence="4">
    <location>
        <begin position="12"/>
        <end position="67"/>
    </location>
</feature>
<dbReference type="Pfam" id="PF08220">
    <property type="entry name" value="HTH_DeoR"/>
    <property type="match status" value="1"/>
</dbReference>
<dbReference type="Gene3D" id="3.40.50.1360">
    <property type="match status" value="1"/>
</dbReference>
<dbReference type="PANTHER" id="PTHR30363">
    <property type="entry name" value="HTH-TYPE TRANSCRIPTIONAL REGULATOR SRLR-RELATED"/>
    <property type="match status" value="1"/>
</dbReference>
<evidence type="ECO:0000313" key="6">
    <source>
        <dbReference type="Proteomes" id="UP001224359"/>
    </source>
</evidence>
<dbReference type="PROSITE" id="PS00894">
    <property type="entry name" value="HTH_DEOR_1"/>
    <property type="match status" value="1"/>
</dbReference>
<dbReference type="InterPro" id="IPR050313">
    <property type="entry name" value="Carb_Metab_HTH_regulators"/>
</dbReference>
<dbReference type="SUPFAM" id="SSF100950">
    <property type="entry name" value="NagB/RpiA/CoA transferase-like"/>
    <property type="match status" value="1"/>
</dbReference>
<dbReference type="InterPro" id="IPR014036">
    <property type="entry name" value="DeoR-like_C"/>
</dbReference>
<dbReference type="Proteomes" id="UP001224359">
    <property type="component" value="Unassembled WGS sequence"/>
</dbReference>
<evidence type="ECO:0000256" key="2">
    <source>
        <dbReference type="ARBA" id="ARBA00023125"/>
    </source>
</evidence>
<comment type="caution">
    <text evidence="5">The sequence shown here is derived from an EMBL/GenBank/DDBJ whole genome shotgun (WGS) entry which is preliminary data.</text>
</comment>
<sequence>MIKRGVVYLLYGEERKQLIQNYIEKHQRASVLQLCDAFNVSESTIRRDLKELELDHGIKRTHGGAIALESVNFEPTVTEKSDRFLAEKQAIAKRAASYIQEGDTILIDAGTTTLPLVYEIKQFQSLTVVTNSVVHAELLKDSPQFEVIVPGGRLRHETQALVGPITDQTLSILHVDKAFIGTNGIDLEDGLTTPNLIEASTKQLMVQQASDAIVLADHSKFDKVTFAKFAELSKIHHLITDDRVDDWYQTELDRIGVKLDIVKLQED</sequence>
<dbReference type="InterPro" id="IPR001034">
    <property type="entry name" value="DeoR_HTH"/>
</dbReference>
<reference evidence="5 6" key="1">
    <citation type="submission" date="2023-07" db="EMBL/GenBank/DDBJ databases">
        <title>Genomic Encyclopedia of Type Strains, Phase IV (KMG-IV): sequencing the most valuable type-strain genomes for metagenomic binning, comparative biology and taxonomic classification.</title>
        <authorList>
            <person name="Goeker M."/>
        </authorList>
    </citation>
    <scope>NUCLEOTIDE SEQUENCE [LARGE SCALE GENOMIC DNA]</scope>
    <source>
        <strain evidence="5 6">DSM 16460</strain>
    </source>
</reference>
<dbReference type="PANTHER" id="PTHR30363:SF44">
    <property type="entry name" value="AGA OPERON TRANSCRIPTIONAL REPRESSOR-RELATED"/>
    <property type="match status" value="1"/>
</dbReference>
<dbReference type="InterPro" id="IPR018356">
    <property type="entry name" value="Tscrpt_reg_HTH_DeoR_CS"/>
</dbReference>
<dbReference type="PROSITE" id="PS51000">
    <property type="entry name" value="HTH_DEOR_2"/>
    <property type="match status" value="1"/>
</dbReference>
<evidence type="ECO:0000313" key="5">
    <source>
        <dbReference type="EMBL" id="MDQ0159393.1"/>
    </source>
</evidence>
<dbReference type="SMART" id="SM01134">
    <property type="entry name" value="DeoRC"/>
    <property type="match status" value="1"/>
</dbReference>
<dbReference type="SMART" id="SM00420">
    <property type="entry name" value="HTH_DEOR"/>
    <property type="match status" value="1"/>
</dbReference>
<dbReference type="InterPro" id="IPR036390">
    <property type="entry name" value="WH_DNA-bd_sf"/>
</dbReference>
<evidence type="ECO:0000256" key="1">
    <source>
        <dbReference type="ARBA" id="ARBA00023015"/>
    </source>
</evidence>
<dbReference type="EMBL" id="JAUSTQ010000004">
    <property type="protein sequence ID" value="MDQ0159393.1"/>
    <property type="molecule type" value="Genomic_DNA"/>
</dbReference>
<proteinExistence type="predicted"/>
<organism evidence="5 6">
    <name type="scientific">Alkalibacillus salilacus</name>
    <dbReference type="NCBI Taxonomy" id="284582"/>
    <lineage>
        <taxon>Bacteria</taxon>
        <taxon>Bacillati</taxon>
        <taxon>Bacillota</taxon>
        <taxon>Bacilli</taxon>
        <taxon>Bacillales</taxon>
        <taxon>Bacillaceae</taxon>
        <taxon>Alkalibacillus</taxon>
    </lineage>
</organism>
<dbReference type="InterPro" id="IPR036388">
    <property type="entry name" value="WH-like_DNA-bd_sf"/>
</dbReference>
<evidence type="ECO:0000256" key="3">
    <source>
        <dbReference type="ARBA" id="ARBA00023163"/>
    </source>
</evidence>
<keyword evidence="2" id="KW-0238">DNA-binding</keyword>